<evidence type="ECO:0000313" key="2">
    <source>
        <dbReference type="EMBL" id="RAO66461.1"/>
    </source>
</evidence>
<dbReference type="OrthoDB" id="1262810at2759"/>
<reference evidence="2 3" key="1">
    <citation type="journal article" date="2017" name="Biotechnol. Biofuels">
        <title>Differential beta-glucosidase expression as a function of carbon source availability in Talaromyces amestolkiae: a genomic and proteomic approach.</title>
        <authorList>
            <person name="de Eugenio L.I."/>
            <person name="Mendez-Liter J.A."/>
            <person name="Nieto-Dominguez M."/>
            <person name="Alonso L."/>
            <person name="Gil-Munoz J."/>
            <person name="Barriuso J."/>
            <person name="Prieto A."/>
            <person name="Martinez M.J."/>
        </authorList>
    </citation>
    <scope>NUCLEOTIDE SEQUENCE [LARGE SCALE GENOMIC DNA]</scope>
    <source>
        <strain evidence="2 3">CIB</strain>
    </source>
</reference>
<dbReference type="GeneID" id="63791690"/>
<gene>
    <name evidence="2" type="ORF">BHQ10_002473</name>
</gene>
<dbReference type="EMBL" id="MIKG01000003">
    <property type="protein sequence ID" value="RAO66461.1"/>
    <property type="molecule type" value="Genomic_DNA"/>
</dbReference>
<dbReference type="PANTHER" id="PTHR32387">
    <property type="entry name" value="WU:FJ29H11"/>
    <property type="match status" value="1"/>
</dbReference>
<evidence type="ECO:0008006" key="4">
    <source>
        <dbReference type="Google" id="ProtNLM"/>
    </source>
</evidence>
<accession>A0A364KSI0</accession>
<name>A0A364KSI0_TALAM</name>
<dbReference type="Gene3D" id="3.30.565.10">
    <property type="entry name" value="Histidine kinase-like ATPase, C-terminal domain"/>
    <property type="match status" value="1"/>
</dbReference>
<sequence length="1725" mass="196369">MDSNLGSVTTTKDARAVIEEVARRKGSFTHAFRLEAEEEARNGRSSMLQLIEGGEEIREDLAQTLKIISTDLYTSRARFLMEVIQNADDNKYAEGETPTVSITVTPQHVKIGCNEEGFSRENILALCRSGRSSKRPGQGYTGEKGIGFKSVFKLANRVHIRSPPYYFQLDQTRELGMITPQWDEDYFDNHEKEYQTTIVLDHICDQSTNFSTALEDDIDAIDPVFVLFLRRIERLDLTLFNSLSRDEPVISKSFQLVNWTPGSGIVSIKDENANTMRHLYKHQFTIKYEGTETRREDITETDIVLAFPVKKESGTYLASIRKQNFAFAYLPLGDFGFKFVIQADFLTTSNRQSVNEDKDWNKNIAAAIPHAFEAAIDEFNFCSSNSDLEELSKTWPLYLSHNFHVSSPYWRNIADNINEHLSRALIVKDRTGMVQAPKSLMFLDWAHDRNGKPMFGPMCNYVCDDYPGSVREALMSLGITAPDWKWLCSKIQELHNTHMLSIKMQSKEWCSDLAKVILEPQESRGDSNYARDLKDIPLIPMATGTWKCPPSADDPIYFPASSGTIIPPGLPLSLVDEEACACSERRKLFRLLGVKDCNVPNVVKQILDYHSKLNLAVLAHVIAQLKYLYKMRQHLRPGDMDKVYFACSASEPLERGTEVYADITVDSKLKQLFSAFSDAHFLNSNYFVQLEPFERAELAEWLNDVASVALAPRLISTTSYGLHRDFEWLLSNQREHVLDILHQHWCLYKKCMTSIAKDTLAGHEFVCKSGDQVALRKTYLPFPKLLEKAQEFAYAEYCNFLVLPNGDPSDWTFLSDLGVGQDEGLAFYLWILNQPGFKRHMDINRSKNLYLAIQSRAFSPIEKVMVKSLDSCIWVGPKGLSSKPALNPIYGHELDRLFREILEVPNATSAEVLDYLEQLRHNESTTMTDVAEVYVFLQTHYADKFSVNNQTPCIAVPSMAGSAIEWKTPSQCVWNDEEFSQNELKLESKTAIRRIVEQHAPAAKAFFTDILKLPNAGVNELLADLALMQKENRDDPKRVHRLYERIESCRRSSPAAIKIAFKKAPLVFLRGINNQRGRWLSLEDCIWTRSVLRNKYALMPSLNDYRDLFRFTLKVPNASVDMLVTDLLESLMYCPMEDEDDYQYVKKLLQEIARLWKDNKDLERLHGTNCWPCHAPLRQRELCSIGSFYVNDRQDLFNIFSNSYTFLDFEFDISKRLADLLRNLGCDSFLSDQVVIDTESREPLDFDHDLTSEFRGRADAIVKYFEHVECKSPYEPRRLFENATVWISADIKTHYTLGDTTVTRNEGGSSVKVSLGEDDTEKLEIFVSANKQTRDCALLVDLPEQLVAAMELEPADLPDLSYLLSVPLASLKVLLVKKGFTGGDAADENEEHLVADPVNEESRAQRGNSSDDGGDDLWMTFRSGVRSETSSPQVRLQNHQNLLSDESPRDRPFTPHSTATGLYSSINRNQNRTRIESFAQNADPVSNSRRGIFQFGGGGGMFNMSTLREALDVNEPASVSTPIQANVSPRRRPNPIRNRNEEEVARDFEVGFLGEQFVYTLLHDTLQLPDFTGEDNWTSSLRSRAGFSTFGIREVSDFTYKDTQGVLTRHFQRMQHPYIKPEWLFTVCDNGNVPLYRLEVKSTTSQDPTTTFYMSGHQHKLAEKLRITSAMPSEVYAVLRISGLDALADGASHQPQWRVYLDPYTRGEEGLLNFSVPTYAVTAQR</sequence>
<dbReference type="RefSeq" id="XP_040730978.1">
    <property type="nucleotide sequence ID" value="XM_040874623.1"/>
</dbReference>
<protein>
    <recommendedName>
        <fullName evidence="4">Protein NO VEIN C-terminal domain-containing protein</fullName>
    </recommendedName>
</protein>
<dbReference type="InterPro" id="IPR036890">
    <property type="entry name" value="HATPase_C_sf"/>
</dbReference>
<feature type="region of interest" description="Disordered" evidence="1">
    <location>
        <begin position="1385"/>
        <end position="1463"/>
    </location>
</feature>
<keyword evidence="3" id="KW-1185">Reference proteome</keyword>
<feature type="compositionally biased region" description="Polar residues" evidence="1">
    <location>
        <begin position="1517"/>
        <end position="1527"/>
    </location>
</feature>
<comment type="caution">
    <text evidence="2">The sequence shown here is derived from an EMBL/GenBank/DDBJ whole genome shotgun (WGS) entry which is preliminary data.</text>
</comment>
<organism evidence="2 3">
    <name type="scientific">Talaromyces amestolkiae</name>
    <dbReference type="NCBI Taxonomy" id="1196081"/>
    <lineage>
        <taxon>Eukaryota</taxon>
        <taxon>Fungi</taxon>
        <taxon>Dikarya</taxon>
        <taxon>Ascomycota</taxon>
        <taxon>Pezizomycotina</taxon>
        <taxon>Eurotiomycetes</taxon>
        <taxon>Eurotiomycetidae</taxon>
        <taxon>Eurotiales</taxon>
        <taxon>Trichocomaceae</taxon>
        <taxon>Talaromyces</taxon>
        <taxon>Talaromyces sect. Talaromyces</taxon>
    </lineage>
</organism>
<proteinExistence type="predicted"/>
<dbReference type="Proteomes" id="UP000249363">
    <property type="component" value="Unassembled WGS sequence"/>
</dbReference>
<evidence type="ECO:0000313" key="3">
    <source>
        <dbReference type="Proteomes" id="UP000249363"/>
    </source>
</evidence>
<feature type="compositionally biased region" description="Polar residues" evidence="1">
    <location>
        <begin position="1426"/>
        <end position="1444"/>
    </location>
</feature>
<dbReference type="NCBIfam" id="NF047352">
    <property type="entry name" value="P_loop_sacsin"/>
    <property type="match status" value="1"/>
</dbReference>
<evidence type="ECO:0000256" key="1">
    <source>
        <dbReference type="SAM" id="MobiDB-lite"/>
    </source>
</evidence>
<dbReference type="STRING" id="1196081.A0A364KSI0"/>
<dbReference type="InterPro" id="IPR052957">
    <property type="entry name" value="Auxin_embryo_med"/>
</dbReference>
<dbReference type="SUPFAM" id="SSF55874">
    <property type="entry name" value="ATPase domain of HSP90 chaperone/DNA topoisomerase II/histidine kinase"/>
    <property type="match status" value="1"/>
</dbReference>
<dbReference type="PANTHER" id="PTHR32387:SF0">
    <property type="entry name" value="PROTEIN NO VEIN"/>
    <property type="match status" value="1"/>
</dbReference>
<feature type="region of interest" description="Disordered" evidence="1">
    <location>
        <begin position="1516"/>
        <end position="1536"/>
    </location>
</feature>